<dbReference type="PROSITE" id="PS50125">
    <property type="entry name" value="GUANYLATE_CYCLASE_2"/>
    <property type="match status" value="1"/>
</dbReference>
<keyword evidence="4" id="KW-1185">Reference proteome</keyword>
<evidence type="ECO:0000313" key="4">
    <source>
        <dbReference type="Proteomes" id="UP000251800"/>
    </source>
</evidence>
<dbReference type="GO" id="GO:0004016">
    <property type="term" value="F:adenylate cyclase activity"/>
    <property type="evidence" value="ECO:0007669"/>
    <property type="project" value="UniProtKB-ARBA"/>
</dbReference>
<organism evidence="3 4">
    <name type="scientific">Abyssibacter profundi</name>
    <dbReference type="NCBI Taxonomy" id="2182787"/>
    <lineage>
        <taxon>Bacteria</taxon>
        <taxon>Pseudomonadati</taxon>
        <taxon>Pseudomonadota</taxon>
        <taxon>Gammaproteobacteria</taxon>
        <taxon>Chromatiales</taxon>
        <taxon>Oceanococcaceae</taxon>
        <taxon>Abyssibacter</taxon>
    </lineage>
</organism>
<accession>A0A363UMU8</accession>
<dbReference type="Pfam" id="PF00211">
    <property type="entry name" value="Guanylate_cyc"/>
    <property type="match status" value="1"/>
</dbReference>
<protein>
    <submittedName>
        <fullName evidence="3">Adenylate/guanylate cyclase domain-containing protein</fullName>
    </submittedName>
</protein>
<evidence type="ECO:0000256" key="1">
    <source>
        <dbReference type="SAM" id="Phobius"/>
    </source>
</evidence>
<sequence length="440" mass="46751">MDFANTAPNVLSIVSVGMALAFVLSDRRSMSSRMLAAALVSISVSIFANTNWVEPVDPADLPPWSGLCALADALALIFSAQWLLYIRRTIPAGNLDTRAGDWLVRWAQGFALLYLLASLAAPELRATVFLTSLDHWPPAFPPAFWLFAIPVMLSMFSMALVIRLIMFRRPEPSEAIRLLGFFVGSPLIALGLVLPPELAAYTTSTGLMSLLVGAVQYHVLEGQKGGFMKRFMAPQVADLVRRKGLQHTMASDTLDISVVACDVRGFTRFAEAMPSRQVIQGLRSYYDRIGTIAARHGATIKDYAGDGVLMLLGAPVASAAHADAAVALACDLRREVAPLLASWSVPDLPLGMGIGVATGEATVGIVGSVSRLEYAAVGSVVNRAARLCDAAAPGQILLDAACRAAVAQPPADAQFEAEPPMTLKGFDETVAAYSIAPANP</sequence>
<name>A0A363UMU8_9GAMM</name>
<dbReference type="OrthoDB" id="9806704at2"/>
<feature type="transmembrane region" description="Helical" evidence="1">
    <location>
        <begin position="144"/>
        <end position="166"/>
    </location>
</feature>
<dbReference type="PANTHER" id="PTHR43081">
    <property type="entry name" value="ADENYLATE CYCLASE, TERMINAL-DIFFERENTIATION SPECIFIC-RELATED"/>
    <property type="match status" value="1"/>
</dbReference>
<dbReference type="PANTHER" id="PTHR43081:SF20">
    <property type="entry name" value="TWO-COMPONENT RESPONSE REGULATOR"/>
    <property type="match status" value="1"/>
</dbReference>
<dbReference type="AlphaFoldDB" id="A0A363UMU8"/>
<dbReference type="EMBL" id="QEQK01000004">
    <property type="protein sequence ID" value="PWN56756.1"/>
    <property type="molecule type" value="Genomic_DNA"/>
</dbReference>
<dbReference type="InterPro" id="IPR001054">
    <property type="entry name" value="A/G_cyclase"/>
</dbReference>
<reference evidence="3 4" key="1">
    <citation type="submission" date="2018-05" db="EMBL/GenBank/DDBJ databases">
        <title>Abyssibacter profundi OUC007T gen. nov., sp. nov, a marine bacterium isolated from seawater of the Mariana Trench.</title>
        <authorList>
            <person name="Zhou S."/>
        </authorList>
    </citation>
    <scope>NUCLEOTIDE SEQUENCE [LARGE SCALE GENOMIC DNA]</scope>
    <source>
        <strain evidence="3 4">OUC007</strain>
    </source>
</reference>
<feature type="transmembrane region" description="Helical" evidence="1">
    <location>
        <begin position="6"/>
        <end position="23"/>
    </location>
</feature>
<feature type="domain" description="Guanylate cyclase" evidence="2">
    <location>
        <begin position="257"/>
        <end position="388"/>
    </location>
</feature>
<dbReference type="RefSeq" id="WP_109719353.1">
    <property type="nucleotide sequence ID" value="NZ_QEQK01000004.1"/>
</dbReference>
<evidence type="ECO:0000313" key="3">
    <source>
        <dbReference type="EMBL" id="PWN56756.1"/>
    </source>
</evidence>
<dbReference type="InterPro" id="IPR029787">
    <property type="entry name" value="Nucleotide_cyclase"/>
</dbReference>
<feature type="transmembrane region" description="Helical" evidence="1">
    <location>
        <begin position="178"/>
        <end position="194"/>
    </location>
</feature>
<gene>
    <name evidence="3" type="ORF">DEH80_04815</name>
</gene>
<dbReference type="CDD" id="cd07302">
    <property type="entry name" value="CHD"/>
    <property type="match status" value="1"/>
</dbReference>
<keyword evidence="1" id="KW-0472">Membrane</keyword>
<keyword evidence="1" id="KW-1133">Transmembrane helix</keyword>
<comment type="caution">
    <text evidence="3">The sequence shown here is derived from an EMBL/GenBank/DDBJ whole genome shotgun (WGS) entry which is preliminary data.</text>
</comment>
<dbReference type="Gene3D" id="3.30.70.1230">
    <property type="entry name" value="Nucleotide cyclase"/>
    <property type="match status" value="1"/>
</dbReference>
<dbReference type="GO" id="GO:0035556">
    <property type="term" value="P:intracellular signal transduction"/>
    <property type="evidence" value="ECO:0007669"/>
    <property type="project" value="InterPro"/>
</dbReference>
<dbReference type="SUPFAM" id="SSF55073">
    <property type="entry name" value="Nucleotide cyclase"/>
    <property type="match status" value="1"/>
</dbReference>
<dbReference type="InterPro" id="IPR050697">
    <property type="entry name" value="Adenylyl/Guanylyl_Cyclase_3/4"/>
</dbReference>
<dbReference type="SMART" id="SM00044">
    <property type="entry name" value="CYCc"/>
    <property type="match status" value="1"/>
</dbReference>
<feature type="transmembrane region" description="Helical" evidence="1">
    <location>
        <begin position="106"/>
        <end position="124"/>
    </location>
</feature>
<dbReference type="GO" id="GO:0006171">
    <property type="term" value="P:cAMP biosynthetic process"/>
    <property type="evidence" value="ECO:0007669"/>
    <property type="project" value="TreeGrafter"/>
</dbReference>
<feature type="transmembrane region" description="Helical" evidence="1">
    <location>
        <begin position="64"/>
        <end position="85"/>
    </location>
</feature>
<feature type="transmembrane region" description="Helical" evidence="1">
    <location>
        <begin position="35"/>
        <end position="52"/>
    </location>
</feature>
<keyword evidence="1" id="KW-0812">Transmembrane</keyword>
<proteinExistence type="predicted"/>
<dbReference type="Proteomes" id="UP000251800">
    <property type="component" value="Unassembled WGS sequence"/>
</dbReference>
<evidence type="ECO:0000259" key="2">
    <source>
        <dbReference type="PROSITE" id="PS50125"/>
    </source>
</evidence>